<keyword evidence="2" id="KW-0548">Nucleotidyltransferase</keyword>
<organism evidence="9 10">
    <name type="scientific">Gossypium australe</name>
    <dbReference type="NCBI Taxonomy" id="47621"/>
    <lineage>
        <taxon>Eukaryota</taxon>
        <taxon>Viridiplantae</taxon>
        <taxon>Streptophyta</taxon>
        <taxon>Embryophyta</taxon>
        <taxon>Tracheophyta</taxon>
        <taxon>Spermatophyta</taxon>
        <taxon>Magnoliopsida</taxon>
        <taxon>eudicotyledons</taxon>
        <taxon>Gunneridae</taxon>
        <taxon>Pentapetalae</taxon>
        <taxon>rosids</taxon>
        <taxon>malvids</taxon>
        <taxon>Malvales</taxon>
        <taxon>Malvaceae</taxon>
        <taxon>Malvoideae</taxon>
        <taxon>Gossypium</taxon>
    </lineage>
</organism>
<dbReference type="InterPro" id="IPR043502">
    <property type="entry name" value="DNA/RNA_pol_sf"/>
</dbReference>
<keyword evidence="1" id="KW-0808">Transferase</keyword>
<dbReference type="GO" id="GO:0016787">
    <property type="term" value="F:hydrolase activity"/>
    <property type="evidence" value="ECO:0007669"/>
    <property type="project" value="UniProtKB-KW"/>
</dbReference>
<dbReference type="Gene3D" id="3.30.70.270">
    <property type="match status" value="1"/>
</dbReference>
<dbReference type="InterPro" id="IPR043128">
    <property type="entry name" value="Rev_trsase/Diguanyl_cyclase"/>
</dbReference>
<dbReference type="OrthoDB" id="913535at2759"/>
<proteinExistence type="predicted"/>
<protein>
    <submittedName>
        <fullName evidence="9">Transposon Ty3-I Gag-Pol polyprotein</fullName>
    </submittedName>
</protein>
<keyword evidence="7" id="KW-0732">Signal</keyword>
<dbReference type="PANTHER" id="PTHR35046:SF9">
    <property type="entry name" value="RNA-DIRECTED DNA POLYMERASE"/>
    <property type="match status" value="1"/>
</dbReference>
<evidence type="ECO:0000259" key="8">
    <source>
        <dbReference type="Pfam" id="PF17917"/>
    </source>
</evidence>
<name>A0A5B6VAC2_9ROSI</name>
<dbReference type="Gene3D" id="3.10.20.370">
    <property type="match status" value="1"/>
</dbReference>
<dbReference type="InterPro" id="IPR041373">
    <property type="entry name" value="RT_RNaseH"/>
</dbReference>
<comment type="caution">
    <text evidence="9">The sequence shown here is derived from an EMBL/GenBank/DDBJ whole genome shotgun (WGS) entry which is preliminary data.</text>
</comment>
<evidence type="ECO:0000256" key="2">
    <source>
        <dbReference type="ARBA" id="ARBA00022695"/>
    </source>
</evidence>
<evidence type="ECO:0000313" key="10">
    <source>
        <dbReference type="Proteomes" id="UP000325315"/>
    </source>
</evidence>
<feature type="chain" id="PRO_5022933422" evidence="7">
    <location>
        <begin position="21"/>
        <end position="217"/>
    </location>
</feature>
<evidence type="ECO:0000256" key="6">
    <source>
        <dbReference type="ARBA" id="ARBA00022918"/>
    </source>
</evidence>
<feature type="domain" description="Reverse transcriptase RNase H-like" evidence="8">
    <location>
        <begin position="48"/>
        <end position="147"/>
    </location>
</feature>
<dbReference type="SUPFAM" id="SSF56672">
    <property type="entry name" value="DNA/RNA polymerases"/>
    <property type="match status" value="1"/>
</dbReference>
<dbReference type="Proteomes" id="UP000325315">
    <property type="component" value="Unassembled WGS sequence"/>
</dbReference>
<evidence type="ECO:0000256" key="4">
    <source>
        <dbReference type="ARBA" id="ARBA00022759"/>
    </source>
</evidence>
<dbReference type="GO" id="GO:0004519">
    <property type="term" value="F:endonuclease activity"/>
    <property type="evidence" value="ECO:0007669"/>
    <property type="project" value="UniProtKB-KW"/>
</dbReference>
<reference evidence="10" key="1">
    <citation type="journal article" date="2019" name="Plant Biotechnol. J.">
        <title>Genome sequencing of the Australian wild diploid species Gossypium australe highlights disease resistance and delayed gland morphogenesis.</title>
        <authorList>
            <person name="Cai Y."/>
            <person name="Cai X."/>
            <person name="Wang Q."/>
            <person name="Wang P."/>
            <person name="Zhang Y."/>
            <person name="Cai C."/>
            <person name="Xu Y."/>
            <person name="Wang K."/>
            <person name="Zhou Z."/>
            <person name="Wang C."/>
            <person name="Geng S."/>
            <person name="Li B."/>
            <person name="Dong Q."/>
            <person name="Hou Y."/>
            <person name="Wang H."/>
            <person name="Ai P."/>
            <person name="Liu Z."/>
            <person name="Yi F."/>
            <person name="Sun M."/>
            <person name="An G."/>
            <person name="Cheng J."/>
            <person name="Zhang Y."/>
            <person name="Shi Q."/>
            <person name="Xie Y."/>
            <person name="Shi X."/>
            <person name="Chang Y."/>
            <person name="Huang F."/>
            <person name="Chen Y."/>
            <person name="Hong S."/>
            <person name="Mi L."/>
            <person name="Sun Q."/>
            <person name="Zhang L."/>
            <person name="Zhou B."/>
            <person name="Peng R."/>
            <person name="Zhang X."/>
            <person name="Liu F."/>
        </authorList>
    </citation>
    <scope>NUCLEOTIDE SEQUENCE [LARGE SCALE GENOMIC DNA]</scope>
    <source>
        <strain evidence="10">cv. PA1801</strain>
    </source>
</reference>
<keyword evidence="3" id="KW-0540">Nuclease</keyword>
<dbReference type="AlphaFoldDB" id="A0A5B6VAC2"/>
<keyword evidence="10" id="KW-1185">Reference proteome</keyword>
<accession>A0A5B6VAC2</accession>
<dbReference type="CDD" id="cd09274">
    <property type="entry name" value="RNase_HI_RT_Ty3"/>
    <property type="match status" value="1"/>
</dbReference>
<keyword evidence="6" id="KW-0695">RNA-directed DNA polymerase</keyword>
<evidence type="ECO:0000256" key="7">
    <source>
        <dbReference type="SAM" id="SignalP"/>
    </source>
</evidence>
<evidence type="ECO:0000256" key="1">
    <source>
        <dbReference type="ARBA" id="ARBA00022679"/>
    </source>
</evidence>
<keyword evidence="5" id="KW-0378">Hydrolase</keyword>
<sequence length="217" mass="25144">MPNFSIIATLLTSVINKGFAFYWNDEQEKSFSAIKNCLTNAHLLTLPDFTKTFELEFDASGVGIGVVLTQDGRPIAYFSEKINGATLNYPVYDKEMYALIWALETWQHYLWPKEFVIYSDHEALKHIKGQHKLNKLHAKWVEYLESFPYVIKYKKGKDNIIIDALSRRYDGFLFKEGKLCVPQSSILDVLVHEAHSGSLMGHFRIRKTLVTLNEHFY</sequence>
<dbReference type="GO" id="GO:0003964">
    <property type="term" value="F:RNA-directed DNA polymerase activity"/>
    <property type="evidence" value="ECO:0007669"/>
    <property type="project" value="UniProtKB-KW"/>
</dbReference>
<evidence type="ECO:0000256" key="3">
    <source>
        <dbReference type="ARBA" id="ARBA00022722"/>
    </source>
</evidence>
<dbReference type="EMBL" id="SMMG02000007">
    <property type="protein sequence ID" value="KAA3466138.1"/>
    <property type="molecule type" value="Genomic_DNA"/>
</dbReference>
<keyword evidence="4" id="KW-0255">Endonuclease</keyword>
<gene>
    <name evidence="9" type="ORF">EPI10_001253</name>
</gene>
<feature type="signal peptide" evidence="7">
    <location>
        <begin position="1"/>
        <end position="20"/>
    </location>
</feature>
<evidence type="ECO:0000256" key="5">
    <source>
        <dbReference type="ARBA" id="ARBA00022801"/>
    </source>
</evidence>
<dbReference type="Pfam" id="PF17917">
    <property type="entry name" value="RT_RNaseH"/>
    <property type="match status" value="1"/>
</dbReference>
<evidence type="ECO:0000313" key="9">
    <source>
        <dbReference type="EMBL" id="KAA3466138.1"/>
    </source>
</evidence>
<dbReference type="PANTHER" id="PTHR35046">
    <property type="entry name" value="ZINC KNUCKLE (CCHC-TYPE) FAMILY PROTEIN"/>
    <property type="match status" value="1"/>
</dbReference>